<dbReference type="Proteomes" id="UP000640335">
    <property type="component" value="Unassembled WGS sequence"/>
</dbReference>
<comment type="caution">
    <text evidence="1">The sequence shown here is derived from an EMBL/GenBank/DDBJ whole genome shotgun (WGS) entry which is preliminary data.</text>
</comment>
<organism evidence="1 2">
    <name type="scientific">Clostridium gallinarum</name>
    <dbReference type="NCBI Taxonomy" id="2762246"/>
    <lineage>
        <taxon>Bacteria</taxon>
        <taxon>Bacillati</taxon>
        <taxon>Bacillota</taxon>
        <taxon>Clostridia</taxon>
        <taxon>Eubacteriales</taxon>
        <taxon>Clostridiaceae</taxon>
        <taxon>Clostridium</taxon>
    </lineage>
</organism>
<sequence>MSKCPFWSSSKDRVNCYNECPMHNKINENELCPFKEYLNSSKTSMVGSMSEELFYSQDRYLNYEEEEKVINY</sequence>
<evidence type="ECO:0000313" key="2">
    <source>
        <dbReference type="Proteomes" id="UP000640335"/>
    </source>
</evidence>
<gene>
    <name evidence="1" type="ORF">H9660_01330</name>
</gene>
<proteinExistence type="predicted"/>
<reference evidence="1 2" key="1">
    <citation type="submission" date="2020-08" db="EMBL/GenBank/DDBJ databases">
        <title>A Genomic Blueprint of the Chicken Gut Microbiome.</title>
        <authorList>
            <person name="Gilroy R."/>
            <person name="Ravi A."/>
            <person name="Getino M."/>
            <person name="Pursley I."/>
            <person name="Horton D.L."/>
            <person name="Alikhan N.-F."/>
            <person name="Baker D."/>
            <person name="Gharbi K."/>
            <person name="Hall N."/>
            <person name="Watson M."/>
            <person name="Adriaenssens E.M."/>
            <person name="Foster-Nyarko E."/>
            <person name="Jarju S."/>
            <person name="Secka A."/>
            <person name="Antonio M."/>
            <person name="Oren A."/>
            <person name="Chaudhuri R."/>
            <person name="La Ragione R.M."/>
            <person name="Hildebrand F."/>
            <person name="Pallen M.J."/>
        </authorList>
    </citation>
    <scope>NUCLEOTIDE SEQUENCE [LARGE SCALE GENOMIC DNA]</scope>
    <source>
        <strain evidence="1 2">Sa3CUN1</strain>
    </source>
</reference>
<accession>A0ABR8Q042</accession>
<dbReference type="RefSeq" id="WP_191747770.1">
    <property type="nucleotide sequence ID" value="NZ_JACSQZ010000003.1"/>
</dbReference>
<evidence type="ECO:0000313" key="1">
    <source>
        <dbReference type="EMBL" id="MBD7913782.1"/>
    </source>
</evidence>
<keyword evidence="2" id="KW-1185">Reference proteome</keyword>
<name>A0ABR8Q042_9CLOT</name>
<dbReference type="EMBL" id="JACSQZ010000003">
    <property type="protein sequence ID" value="MBD7913782.1"/>
    <property type="molecule type" value="Genomic_DNA"/>
</dbReference>
<protein>
    <submittedName>
        <fullName evidence="1">Uncharacterized protein</fullName>
    </submittedName>
</protein>